<dbReference type="InterPro" id="IPR001509">
    <property type="entry name" value="Epimerase_deHydtase"/>
</dbReference>
<evidence type="ECO:0000256" key="1">
    <source>
        <dbReference type="ARBA" id="ARBA00007637"/>
    </source>
</evidence>
<comment type="similarity">
    <text evidence="1">Belongs to the NAD(P)-dependent epimerase/dehydratase family.</text>
</comment>
<dbReference type="Pfam" id="PF01370">
    <property type="entry name" value="Epimerase"/>
    <property type="match status" value="1"/>
</dbReference>
<dbReference type="SUPFAM" id="SSF51735">
    <property type="entry name" value="NAD(P)-binding Rossmann-fold domains"/>
    <property type="match status" value="1"/>
</dbReference>
<name>A0A1G2MTP8_9BACT</name>
<protein>
    <recommendedName>
        <fullName evidence="2">NAD-dependent epimerase/dehydratase domain-containing protein</fullName>
    </recommendedName>
</protein>
<reference evidence="3 4" key="1">
    <citation type="journal article" date="2016" name="Nat. Commun.">
        <title>Thousands of microbial genomes shed light on interconnected biogeochemical processes in an aquifer system.</title>
        <authorList>
            <person name="Anantharaman K."/>
            <person name="Brown C.T."/>
            <person name="Hug L.A."/>
            <person name="Sharon I."/>
            <person name="Castelle C.J."/>
            <person name="Probst A.J."/>
            <person name="Thomas B.C."/>
            <person name="Singh A."/>
            <person name="Wilkins M.J."/>
            <person name="Karaoz U."/>
            <person name="Brodie E.L."/>
            <person name="Williams K.H."/>
            <person name="Hubbard S.S."/>
            <person name="Banfield J.F."/>
        </authorList>
    </citation>
    <scope>NUCLEOTIDE SEQUENCE [LARGE SCALE GENOMIC DNA]</scope>
</reference>
<evidence type="ECO:0000259" key="2">
    <source>
        <dbReference type="Pfam" id="PF01370"/>
    </source>
</evidence>
<dbReference type="EMBL" id="MHRP01000030">
    <property type="protein sequence ID" value="OHA26589.1"/>
    <property type="molecule type" value="Genomic_DNA"/>
</dbReference>
<dbReference type="InterPro" id="IPR036291">
    <property type="entry name" value="NAD(P)-bd_dom_sf"/>
</dbReference>
<dbReference type="Proteomes" id="UP000177943">
    <property type="component" value="Unassembled WGS sequence"/>
</dbReference>
<proteinExistence type="inferred from homology"/>
<dbReference type="AlphaFoldDB" id="A0A1G2MTP8"/>
<accession>A0A1G2MTP8</accession>
<evidence type="ECO:0000313" key="3">
    <source>
        <dbReference type="EMBL" id="OHA26589.1"/>
    </source>
</evidence>
<comment type="caution">
    <text evidence="3">The sequence shown here is derived from an EMBL/GenBank/DDBJ whole genome shotgun (WGS) entry which is preliminary data.</text>
</comment>
<evidence type="ECO:0000313" key="4">
    <source>
        <dbReference type="Proteomes" id="UP000177943"/>
    </source>
</evidence>
<dbReference type="PANTHER" id="PTHR43000">
    <property type="entry name" value="DTDP-D-GLUCOSE 4,6-DEHYDRATASE-RELATED"/>
    <property type="match status" value="1"/>
</dbReference>
<sequence length="276" mass="30457">MAKKVLITGGRGFIAKYLISFLSERGYSVISYERDVTEKFEVEGSVDVVCHFAAKTFIGYCAEHPAETMRINFGGTLNALECAREKKAKFIFASAAAVYGVSNEGIREINTPKPNSTYGLSKYLAEQLSEFYAKSLGVPSVVLRLFNVYGPGQKPEFLIPTLVHNVAKGETVNLRSPKSVRDYIFIDDVLSLVELCVSRDLENPFNVFNVASGKGYSVKEVADLIMSVSGKSVPLILDEKASANVFTANIDNVKKVFGWEPWVGFKDGLKKTFFNV</sequence>
<gene>
    <name evidence="3" type="ORF">A3D56_03110</name>
</gene>
<feature type="domain" description="NAD-dependent epimerase/dehydratase" evidence="2">
    <location>
        <begin position="5"/>
        <end position="210"/>
    </location>
</feature>
<dbReference type="Gene3D" id="3.40.50.720">
    <property type="entry name" value="NAD(P)-binding Rossmann-like Domain"/>
    <property type="match status" value="1"/>
</dbReference>
<organism evidence="3 4">
    <name type="scientific">Candidatus Taylorbacteria bacterium RIFCSPHIGHO2_02_FULL_45_35</name>
    <dbReference type="NCBI Taxonomy" id="1802311"/>
    <lineage>
        <taxon>Bacteria</taxon>
        <taxon>Candidatus Tayloriibacteriota</taxon>
    </lineage>
</organism>